<evidence type="ECO:0000313" key="2">
    <source>
        <dbReference type="Proteomes" id="UP000008177"/>
    </source>
</evidence>
<accession>G2YCU1</accession>
<evidence type="ECO:0000313" key="1">
    <source>
        <dbReference type="EMBL" id="CCD49589.1"/>
    </source>
</evidence>
<name>G2YCU1_BOTF4</name>
<dbReference type="InParanoid" id="G2YCU1"/>
<sequence>MPRMVTEAVKAFISYHFRTAGSRINPATNIGRVYEFFGDVWHK</sequence>
<gene>
    <name evidence="1" type="ORF">BofuT4_uP096970.1</name>
</gene>
<dbReference type="AlphaFoldDB" id="G2YCU1"/>
<protein>
    <submittedName>
        <fullName evidence="1">Uncharacterized protein</fullName>
    </submittedName>
</protein>
<dbReference type="HOGENOM" id="CLU_3242053_0_0_1"/>
<organism evidence="1 2">
    <name type="scientific">Botryotinia fuckeliana (strain T4)</name>
    <name type="common">Noble rot fungus</name>
    <name type="synonym">Botrytis cinerea</name>
    <dbReference type="NCBI Taxonomy" id="999810"/>
    <lineage>
        <taxon>Eukaryota</taxon>
        <taxon>Fungi</taxon>
        <taxon>Dikarya</taxon>
        <taxon>Ascomycota</taxon>
        <taxon>Pezizomycotina</taxon>
        <taxon>Leotiomycetes</taxon>
        <taxon>Helotiales</taxon>
        <taxon>Sclerotiniaceae</taxon>
        <taxon>Botrytis</taxon>
    </lineage>
</organism>
<dbReference type="EMBL" id="FQ790320">
    <property type="protein sequence ID" value="CCD49589.1"/>
    <property type="molecule type" value="Genomic_DNA"/>
</dbReference>
<dbReference type="Proteomes" id="UP000008177">
    <property type="component" value="Unplaced contigs"/>
</dbReference>
<reference evidence="2" key="1">
    <citation type="journal article" date="2011" name="PLoS Genet.">
        <title>Genomic analysis of the necrotrophic fungal pathogens Sclerotinia sclerotiorum and Botrytis cinerea.</title>
        <authorList>
            <person name="Amselem J."/>
            <person name="Cuomo C.A."/>
            <person name="van Kan J.A."/>
            <person name="Viaud M."/>
            <person name="Benito E.P."/>
            <person name="Couloux A."/>
            <person name="Coutinho P.M."/>
            <person name="de Vries R.P."/>
            <person name="Dyer P.S."/>
            <person name="Fillinger S."/>
            <person name="Fournier E."/>
            <person name="Gout L."/>
            <person name="Hahn M."/>
            <person name="Kohn L."/>
            <person name="Lapalu N."/>
            <person name="Plummer K.M."/>
            <person name="Pradier J.M."/>
            <person name="Quevillon E."/>
            <person name="Sharon A."/>
            <person name="Simon A."/>
            <person name="ten Have A."/>
            <person name="Tudzynski B."/>
            <person name="Tudzynski P."/>
            <person name="Wincker P."/>
            <person name="Andrew M."/>
            <person name="Anthouard V."/>
            <person name="Beever R.E."/>
            <person name="Beffa R."/>
            <person name="Benoit I."/>
            <person name="Bouzid O."/>
            <person name="Brault B."/>
            <person name="Chen Z."/>
            <person name="Choquer M."/>
            <person name="Collemare J."/>
            <person name="Cotton P."/>
            <person name="Danchin E.G."/>
            <person name="Da Silva C."/>
            <person name="Gautier A."/>
            <person name="Giraud C."/>
            <person name="Giraud T."/>
            <person name="Gonzalez C."/>
            <person name="Grossetete S."/>
            <person name="Guldener U."/>
            <person name="Henrissat B."/>
            <person name="Howlett B.J."/>
            <person name="Kodira C."/>
            <person name="Kretschmer M."/>
            <person name="Lappartient A."/>
            <person name="Leroch M."/>
            <person name="Levis C."/>
            <person name="Mauceli E."/>
            <person name="Neuveglise C."/>
            <person name="Oeser B."/>
            <person name="Pearson M."/>
            <person name="Poulain J."/>
            <person name="Poussereau N."/>
            <person name="Quesneville H."/>
            <person name="Rascle C."/>
            <person name="Schumacher J."/>
            <person name="Segurens B."/>
            <person name="Sexton A."/>
            <person name="Silva E."/>
            <person name="Sirven C."/>
            <person name="Soanes D.M."/>
            <person name="Talbot N.J."/>
            <person name="Templeton M."/>
            <person name="Yandava C."/>
            <person name="Yarden O."/>
            <person name="Zeng Q."/>
            <person name="Rollins J.A."/>
            <person name="Lebrun M.H."/>
            <person name="Dickman M."/>
        </authorList>
    </citation>
    <scope>NUCLEOTIDE SEQUENCE [LARGE SCALE GENOMIC DNA]</scope>
    <source>
        <strain evidence="2">T4</strain>
    </source>
</reference>
<proteinExistence type="predicted"/>